<evidence type="ECO:0000313" key="2">
    <source>
        <dbReference type="Proteomes" id="UP000267096"/>
    </source>
</evidence>
<sequence>MLQDGGIKALLNLPGSSIPTRALLIALIIRHCIDDETALSQIFEKTIRTVAAGGYNLRTSSSRWHHRMPRSTRDWMHAMRALAPLCARHPQLFYTTVKRVARKQNSQITAVPAAPSSETVTPKLSHSASARKVSELGIIVIIVVTSIAIWSQSVVALNAVFGSELSCSFSKQC</sequence>
<accession>A0A0M3JDW8</accession>
<dbReference type="OrthoDB" id="8068875at2759"/>
<proteinExistence type="predicted"/>
<evidence type="ECO:0000313" key="1">
    <source>
        <dbReference type="EMBL" id="VDK25797.1"/>
    </source>
</evidence>
<reference evidence="1 2" key="2">
    <citation type="submission" date="2018-11" db="EMBL/GenBank/DDBJ databases">
        <authorList>
            <consortium name="Pathogen Informatics"/>
        </authorList>
    </citation>
    <scope>NUCLEOTIDE SEQUENCE [LARGE SCALE GENOMIC DNA]</scope>
</reference>
<dbReference type="WBParaSite" id="ASIM_0000580901-mRNA-1">
    <property type="protein sequence ID" value="ASIM_0000580901-mRNA-1"/>
    <property type="gene ID" value="ASIM_0000580901"/>
</dbReference>
<organism evidence="3">
    <name type="scientific">Anisakis simplex</name>
    <name type="common">Herring worm</name>
    <dbReference type="NCBI Taxonomy" id="6269"/>
    <lineage>
        <taxon>Eukaryota</taxon>
        <taxon>Metazoa</taxon>
        <taxon>Ecdysozoa</taxon>
        <taxon>Nematoda</taxon>
        <taxon>Chromadorea</taxon>
        <taxon>Rhabditida</taxon>
        <taxon>Spirurina</taxon>
        <taxon>Ascaridomorpha</taxon>
        <taxon>Ascaridoidea</taxon>
        <taxon>Anisakidae</taxon>
        <taxon>Anisakis</taxon>
        <taxon>Anisakis simplex complex</taxon>
    </lineage>
</organism>
<dbReference type="Proteomes" id="UP000267096">
    <property type="component" value="Unassembled WGS sequence"/>
</dbReference>
<dbReference type="AlphaFoldDB" id="A0A0M3JDW8"/>
<gene>
    <name evidence="1" type="ORF">ASIM_LOCUS5602</name>
</gene>
<evidence type="ECO:0000313" key="3">
    <source>
        <dbReference type="WBParaSite" id="ASIM_0000580901-mRNA-1"/>
    </source>
</evidence>
<keyword evidence="2" id="KW-1185">Reference proteome</keyword>
<reference evidence="3" key="1">
    <citation type="submission" date="2017-02" db="UniProtKB">
        <authorList>
            <consortium name="WormBaseParasite"/>
        </authorList>
    </citation>
    <scope>IDENTIFICATION</scope>
</reference>
<name>A0A0M3JDW8_ANISI</name>
<dbReference type="EMBL" id="UYRR01011189">
    <property type="protein sequence ID" value="VDK25797.1"/>
    <property type="molecule type" value="Genomic_DNA"/>
</dbReference>
<protein>
    <submittedName>
        <fullName evidence="1 3">Uncharacterized protein</fullName>
    </submittedName>
</protein>